<evidence type="ECO:0000256" key="1">
    <source>
        <dbReference type="ARBA" id="ARBA00022723"/>
    </source>
</evidence>
<dbReference type="Gene3D" id="3.40.50.1400">
    <property type="match status" value="2"/>
</dbReference>
<feature type="compositionally biased region" description="Basic and acidic residues" evidence="3">
    <location>
        <begin position="20"/>
        <end position="50"/>
    </location>
</feature>
<dbReference type="PANTHER" id="PTHR33542:SF5">
    <property type="entry name" value="FERROCHELATASE CHE1"/>
    <property type="match status" value="1"/>
</dbReference>
<keyword evidence="1" id="KW-0479">Metal-binding</keyword>
<evidence type="ECO:0000313" key="5">
    <source>
        <dbReference type="Proteomes" id="UP001165378"/>
    </source>
</evidence>
<dbReference type="EMBL" id="JAKFHA010000011">
    <property type="protein sequence ID" value="MCF2529484.1"/>
    <property type="molecule type" value="Genomic_DNA"/>
</dbReference>
<dbReference type="PANTHER" id="PTHR33542">
    <property type="entry name" value="SIROHYDROCHLORIN FERROCHELATASE, CHLOROPLASTIC"/>
    <property type="match status" value="1"/>
</dbReference>
<dbReference type="AlphaFoldDB" id="A0AA41U4Z5"/>
<accession>A0AA41U4Z5</accession>
<feature type="compositionally biased region" description="Basic and acidic residues" evidence="3">
    <location>
        <begin position="322"/>
        <end position="334"/>
    </location>
</feature>
<evidence type="ECO:0000256" key="3">
    <source>
        <dbReference type="SAM" id="MobiDB-lite"/>
    </source>
</evidence>
<gene>
    <name evidence="4" type="ORF">LZ495_19995</name>
</gene>
<keyword evidence="5" id="KW-1185">Reference proteome</keyword>
<dbReference type="GO" id="GO:0016829">
    <property type="term" value="F:lyase activity"/>
    <property type="evidence" value="ECO:0007669"/>
    <property type="project" value="UniProtKB-KW"/>
</dbReference>
<dbReference type="InterPro" id="IPR050963">
    <property type="entry name" value="Sirohydro_Cobaltochel/CbiX"/>
</dbReference>
<dbReference type="Proteomes" id="UP001165378">
    <property type="component" value="Unassembled WGS sequence"/>
</dbReference>
<dbReference type="Pfam" id="PF01903">
    <property type="entry name" value="CbiX"/>
    <property type="match status" value="2"/>
</dbReference>
<protein>
    <submittedName>
        <fullName evidence="4">Sirohydrochlorin chelatase</fullName>
    </submittedName>
</protein>
<dbReference type="InterPro" id="IPR002762">
    <property type="entry name" value="CbiX-like"/>
</dbReference>
<keyword evidence="2" id="KW-0456">Lyase</keyword>
<proteinExistence type="predicted"/>
<feature type="region of interest" description="Disordered" evidence="3">
    <location>
        <begin position="1"/>
        <end position="57"/>
    </location>
</feature>
<dbReference type="GO" id="GO:0046872">
    <property type="term" value="F:metal ion binding"/>
    <property type="evidence" value="ECO:0007669"/>
    <property type="project" value="UniProtKB-KW"/>
</dbReference>
<dbReference type="RefSeq" id="WP_235053790.1">
    <property type="nucleotide sequence ID" value="NZ_JAKFHA010000011.1"/>
</dbReference>
<sequence>MSHVPPAAALPPAPLAAPHARHDEPDRYVRHDEPDRYARHDEPDRHDLSDPSRLSAASGPRVPLLAVAHGTRDAAGLAATAALVDEIRALRPGLAVELAYVDVAEPLLADTLARMAGPVVLVPLLLGAGYHVREDIPAALAAAPHVQARIAGVLGPDPLLAEVLGERLAAAWAGTAAEARDAQDHPQAVDEPGDSLWTERLAGCEAIVLAAAGSTDPGANADAARMAALLGALTGRPVVPSYLCAGAPTPAEAVAALHADGVRNVAVSGYLMSPGYFARKAAGSGAAATADPLGAHPALARLALARYDEALAQEASAAEDAQEAHELRQEAHRN</sequence>
<comment type="caution">
    <text evidence="4">The sequence shown here is derived from an EMBL/GenBank/DDBJ whole genome shotgun (WGS) entry which is preliminary data.</text>
</comment>
<evidence type="ECO:0000256" key="2">
    <source>
        <dbReference type="ARBA" id="ARBA00023239"/>
    </source>
</evidence>
<evidence type="ECO:0000313" key="4">
    <source>
        <dbReference type="EMBL" id="MCF2529484.1"/>
    </source>
</evidence>
<dbReference type="SUPFAM" id="SSF53800">
    <property type="entry name" value="Chelatase"/>
    <property type="match status" value="1"/>
</dbReference>
<name>A0AA41U4Z5_9ACTN</name>
<organism evidence="4 5">
    <name type="scientific">Yinghuangia soli</name>
    <dbReference type="NCBI Taxonomy" id="2908204"/>
    <lineage>
        <taxon>Bacteria</taxon>
        <taxon>Bacillati</taxon>
        <taxon>Actinomycetota</taxon>
        <taxon>Actinomycetes</taxon>
        <taxon>Kitasatosporales</taxon>
        <taxon>Streptomycetaceae</taxon>
        <taxon>Yinghuangia</taxon>
    </lineage>
</organism>
<dbReference type="CDD" id="cd03416">
    <property type="entry name" value="CbiX_SirB_N"/>
    <property type="match status" value="1"/>
</dbReference>
<feature type="region of interest" description="Disordered" evidence="3">
    <location>
        <begin position="315"/>
        <end position="334"/>
    </location>
</feature>
<reference evidence="4" key="1">
    <citation type="submission" date="2022-01" db="EMBL/GenBank/DDBJ databases">
        <title>Genome-Based Taxonomic Classification of the Phylum Actinobacteria.</title>
        <authorList>
            <person name="Gao Y."/>
        </authorList>
    </citation>
    <scope>NUCLEOTIDE SEQUENCE</scope>
    <source>
        <strain evidence="4">KLBMP 8922</strain>
    </source>
</reference>